<dbReference type="InterPro" id="IPR003347">
    <property type="entry name" value="JmjC_dom"/>
</dbReference>
<organism evidence="4">
    <name type="scientific">Laccaria bicolor (strain S238N-H82 / ATCC MYA-4686)</name>
    <name type="common">Bicoloured deceiver</name>
    <name type="synonym">Laccaria laccata var. bicolor</name>
    <dbReference type="NCBI Taxonomy" id="486041"/>
    <lineage>
        <taxon>Eukaryota</taxon>
        <taxon>Fungi</taxon>
        <taxon>Dikarya</taxon>
        <taxon>Basidiomycota</taxon>
        <taxon>Agaricomycotina</taxon>
        <taxon>Agaricomycetes</taxon>
        <taxon>Agaricomycetidae</taxon>
        <taxon>Agaricales</taxon>
        <taxon>Agaricineae</taxon>
        <taxon>Hydnangiaceae</taxon>
        <taxon>Laccaria</taxon>
    </lineage>
</organism>
<dbReference type="InParanoid" id="B0E0H4"/>
<dbReference type="AlphaFoldDB" id="B0E0H4"/>
<gene>
    <name evidence="3" type="ORF">LACBIDRAFT_334832</name>
</gene>
<feature type="compositionally biased region" description="Basic and acidic residues" evidence="1">
    <location>
        <begin position="330"/>
        <end position="354"/>
    </location>
</feature>
<dbReference type="HOGENOM" id="CLU_283566_0_0_1"/>
<feature type="domain" description="JmjC" evidence="2">
    <location>
        <begin position="673"/>
        <end position="844"/>
    </location>
</feature>
<dbReference type="EMBL" id="DS547160">
    <property type="protein sequence ID" value="EDQ99717.1"/>
    <property type="molecule type" value="Genomic_DNA"/>
</dbReference>
<dbReference type="KEGG" id="lbc:LACBIDRAFT_334832"/>
<proteinExistence type="predicted"/>
<name>B0E0H4_LACBS</name>
<keyword evidence="4" id="KW-1185">Reference proteome</keyword>
<feature type="compositionally biased region" description="Basic and acidic residues" evidence="1">
    <location>
        <begin position="268"/>
        <end position="283"/>
    </location>
</feature>
<evidence type="ECO:0000256" key="1">
    <source>
        <dbReference type="SAM" id="MobiDB-lite"/>
    </source>
</evidence>
<feature type="compositionally biased region" description="Acidic residues" evidence="1">
    <location>
        <begin position="1086"/>
        <end position="1096"/>
    </location>
</feature>
<dbReference type="OrthoDB" id="3062275at2759"/>
<reference evidence="3 4" key="1">
    <citation type="journal article" date="2008" name="Nature">
        <title>The genome of Laccaria bicolor provides insights into mycorrhizal symbiosis.</title>
        <authorList>
            <person name="Martin F."/>
            <person name="Aerts A."/>
            <person name="Ahren D."/>
            <person name="Brun A."/>
            <person name="Danchin E.G.J."/>
            <person name="Duchaussoy F."/>
            <person name="Gibon J."/>
            <person name="Kohler A."/>
            <person name="Lindquist E."/>
            <person name="Pereda V."/>
            <person name="Salamov A."/>
            <person name="Shapiro H.J."/>
            <person name="Wuyts J."/>
            <person name="Blaudez D."/>
            <person name="Buee M."/>
            <person name="Brokstein P."/>
            <person name="Canbaeck B."/>
            <person name="Cohen D."/>
            <person name="Courty P.E."/>
            <person name="Coutinho P.M."/>
            <person name="Delaruelle C."/>
            <person name="Detter J.C."/>
            <person name="Deveau A."/>
            <person name="DiFazio S."/>
            <person name="Duplessis S."/>
            <person name="Fraissinet-Tachet L."/>
            <person name="Lucic E."/>
            <person name="Frey-Klett P."/>
            <person name="Fourrey C."/>
            <person name="Feussner I."/>
            <person name="Gay G."/>
            <person name="Grimwood J."/>
            <person name="Hoegger P.J."/>
            <person name="Jain P."/>
            <person name="Kilaru S."/>
            <person name="Labbe J."/>
            <person name="Lin Y.C."/>
            <person name="Legue V."/>
            <person name="Le Tacon F."/>
            <person name="Marmeisse R."/>
            <person name="Melayah D."/>
            <person name="Montanini B."/>
            <person name="Muratet M."/>
            <person name="Nehls U."/>
            <person name="Niculita-Hirzel H."/>
            <person name="Oudot-Le Secq M.P."/>
            <person name="Peter M."/>
            <person name="Quesneville H."/>
            <person name="Rajashekar B."/>
            <person name="Reich M."/>
            <person name="Rouhier N."/>
            <person name="Schmutz J."/>
            <person name="Yin T."/>
            <person name="Chalot M."/>
            <person name="Henrissat B."/>
            <person name="Kuees U."/>
            <person name="Lucas S."/>
            <person name="Van de Peer Y."/>
            <person name="Podila G.K."/>
            <person name="Polle A."/>
            <person name="Pukkila P.J."/>
            <person name="Richardson P.M."/>
            <person name="Rouze P."/>
            <person name="Sanders I.R."/>
            <person name="Stajich J.E."/>
            <person name="Tunlid A."/>
            <person name="Tuskan G."/>
            <person name="Grigoriev I.V."/>
        </authorList>
    </citation>
    <scope>NUCLEOTIDE SEQUENCE [LARGE SCALE GENOMIC DNA]</scope>
    <source>
        <strain evidence="4">S238N-H82 / ATCC MYA-4686</strain>
    </source>
</reference>
<dbReference type="Proteomes" id="UP000001194">
    <property type="component" value="Unassembled WGS sequence"/>
</dbReference>
<dbReference type="SUPFAM" id="SSF51197">
    <property type="entry name" value="Clavaminate synthase-like"/>
    <property type="match status" value="1"/>
</dbReference>
<dbReference type="Gene3D" id="2.60.120.650">
    <property type="entry name" value="Cupin"/>
    <property type="match status" value="1"/>
</dbReference>
<evidence type="ECO:0000313" key="4">
    <source>
        <dbReference type="Proteomes" id="UP000001194"/>
    </source>
</evidence>
<evidence type="ECO:0000259" key="2">
    <source>
        <dbReference type="PROSITE" id="PS51184"/>
    </source>
</evidence>
<feature type="region of interest" description="Disordered" evidence="1">
    <location>
        <begin position="263"/>
        <end position="356"/>
    </location>
</feature>
<feature type="compositionally biased region" description="Low complexity" evidence="1">
    <location>
        <begin position="454"/>
        <end position="465"/>
    </location>
</feature>
<protein>
    <submittedName>
        <fullName evidence="3">Predicted protein</fullName>
    </submittedName>
</protein>
<sequence>MIILEDDPRIRFVPKYNRRKVLGCGPSLGWGKMTDWTEALKSFREEMLTLGGEGNPGHSAANVDLSLLQSISSKLKHGKALISITNIEAAGLLLRAIWKGYWSDAGNKENVIDFLTKADHKPLESLGALDIDVIRQPIKDFHRLNLPIHVAGFLSPLGLITGVPLCSRDYDRYSIFLMWRALGNMQPDLLRCIEKHLWRAIFLVAQGKETGHSAMVTFLAQVPWEKLGGVTKSERQWFHAAERKEMRYLEALDDIDIQELPPSWPLRITEDGRPNSDQHHSPEPECCGAGDRMVEDGEVDDSRGDQAPEGRPNSDQHHNPEPECCGAGDRMVEDGAVDDSRGDQAPEGCHHSDHNAQPGCCGAGYRMVEDGAVDDSRHGGDQAPEAPPDHYQHHNPGAECCGTGGEMVGNGALDDGPGGGRSNGDQHEPERCGTGVQMAGNGALGCSADDRSEGTSGDLSDLSDLSSDEDVLPQVADKSKNNEGKSLGRKTPTKSERKTTAITGIGSVSESDKGKKNAGKSLGRPGRKTRTKSERKITTITGIGSVSEWPIDEAEMERLAAKSDLGHFDAVWNSVLQQYTSKPDDSIFWISTHDDFKKMSHSQKQDLMRRKKVLVITGLPTDGLAFDEDGMSEIGGIDVPVDVQDQSIPAKNGDYNVRLKFGTLRHLLASASSRDGRTLNALNFPLAVADAKPDGIASDLAAWIATENTAWCNASSSHFPSRDVRWGLAGNTNAIHYWHIDSDGFGTFVEPLVGEKLWLVARPLGDPDAFSRTDIFSVEHYNMEGPNAHIFAVEAMLLVPGTRLYMPPNTPHWVLTVSHAICHGGHFYSSGSIRETAVALYRAFTSGGHLTNTTHAASRVLLRRLGFFWHSNIVLGENRGSARFAAHVPDVTMWEGVLDLLSFCALMELLNVVDQSTYEVASSTGNSDSSRPADPGMSPLHRLECIAARKISREMLLHVFTKYELLDSSGRSIDSVRDLWWKYLGRQLRCLVDLKLMSLRESIGGAKDCTKEKFEREIALFYKGFPREFREQMAMANEADSFSWPKTISYQVRALSHPKTDAVKNSPFKLEPGDWQSEADGMEVTGDMDEDFEPASDDLLPVKRSGFEEFPTVHINRPHYNGE</sequence>
<accession>B0E0H4</accession>
<dbReference type="STRING" id="486041.B0E0H4"/>
<feature type="region of interest" description="Disordered" evidence="1">
    <location>
        <begin position="371"/>
        <end position="535"/>
    </location>
</feature>
<dbReference type="GeneID" id="6085329"/>
<feature type="compositionally biased region" description="Basic and acidic residues" evidence="1">
    <location>
        <begin position="292"/>
        <end position="321"/>
    </location>
</feature>
<dbReference type="RefSeq" id="XP_001889694.1">
    <property type="nucleotide sequence ID" value="XM_001889659.1"/>
</dbReference>
<feature type="region of interest" description="Disordered" evidence="1">
    <location>
        <begin position="1066"/>
        <end position="1098"/>
    </location>
</feature>
<dbReference type="PROSITE" id="PS51184">
    <property type="entry name" value="JMJC"/>
    <property type="match status" value="1"/>
</dbReference>
<feature type="compositionally biased region" description="Polar residues" evidence="1">
    <location>
        <begin position="500"/>
        <end position="509"/>
    </location>
</feature>
<evidence type="ECO:0000313" key="3">
    <source>
        <dbReference type="EMBL" id="EDQ99717.1"/>
    </source>
</evidence>